<comment type="caution">
    <text evidence="1">The sequence shown here is derived from an EMBL/GenBank/DDBJ whole genome shotgun (WGS) entry which is preliminary data.</text>
</comment>
<dbReference type="EMBL" id="BOQN01000007">
    <property type="protein sequence ID" value="GIM88817.1"/>
    <property type="molecule type" value="Genomic_DNA"/>
</dbReference>
<evidence type="ECO:0000313" key="2">
    <source>
        <dbReference type="Proteomes" id="UP000677082"/>
    </source>
</evidence>
<gene>
    <name evidence="1" type="ORF">Ato02nite_006100</name>
</gene>
<dbReference type="Proteomes" id="UP000677082">
    <property type="component" value="Unassembled WGS sequence"/>
</dbReference>
<evidence type="ECO:0000313" key="1">
    <source>
        <dbReference type="EMBL" id="GIM88817.1"/>
    </source>
</evidence>
<keyword evidence="2" id="KW-1185">Reference proteome</keyword>
<dbReference type="RefSeq" id="WP_213004799.1">
    <property type="nucleotide sequence ID" value="NZ_BOQN01000007.1"/>
</dbReference>
<proteinExistence type="predicted"/>
<name>A0A919VYB3_9ACTN</name>
<accession>A0A919VYB3</accession>
<reference evidence="1 2" key="1">
    <citation type="submission" date="2021-03" db="EMBL/GenBank/DDBJ databases">
        <title>Whole genome shotgun sequence of Actinoplanes toevensis NBRC 105298.</title>
        <authorList>
            <person name="Komaki H."/>
            <person name="Tamura T."/>
        </authorList>
    </citation>
    <scope>NUCLEOTIDE SEQUENCE [LARGE SCALE GENOMIC DNA]</scope>
    <source>
        <strain evidence="1 2">NBRC 105298</strain>
    </source>
</reference>
<sequence length="74" mass="8054">MSYTYDTHDDTAGFDTLTDAQRMLGRDVNERARNGEAGGDRRLILKDIRSAPAADKAALAEIWGGPGAGKEFLR</sequence>
<protein>
    <submittedName>
        <fullName evidence="1">Uncharacterized protein</fullName>
    </submittedName>
</protein>
<organism evidence="1 2">
    <name type="scientific">Paractinoplanes toevensis</name>
    <dbReference type="NCBI Taxonomy" id="571911"/>
    <lineage>
        <taxon>Bacteria</taxon>
        <taxon>Bacillati</taxon>
        <taxon>Actinomycetota</taxon>
        <taxon>Actinomycetes</taxon>
        <taxon>Micromonosporales</taxon>
        <taxon>Micromonosporaceae</taxon>
        <taxon>Paractinoplanes</taxon>
    </lineage>
</organism>
<dbReference type="AlphaFoldDB" id="A0A919VYB3"/>